<dbReference type="GO" id="GO:0005634">
    <property type="term" value="C:nucleus"/>
    <property type="evidence" value="ECO:0007669"/>
    <property type="project" value="InterPro"/>
</dbReference>
<feature type="region of interest" description="Disordered" evidence="3">
    <location>
        <begin position="222"/>
        <end position="248"/>
    </location>
</feature>
<dbReference type="PANTHER" id="PTHR46450:SF24">
    <property type="entry name" value="HISTONE-LYSINE N-METHYLTRANSFERASE SUVR4"/>
    <property type="match status" value="1"/>
</dbReference>
<keyword evidence="7" id="KW-1185">Reference proteome</keyword>
<feature type="domain" description="Pre-SET" evidence="5">
    <location>
        <begin position="690"/>
        <end position="778"/>
    </location>
</feature>
<dbReference type="PANTHER" id="PTHR46450">
    <property type="entry name" value="INACTIVE HISTONE-LYSINE N-METHYLTRANSFERASE SUVR1-RELATED"/>
    <property type="match status" value="1"/>
</dbReference>
<dbReference type="InterPro" id="IPR018848">
    <property type="entry name" value="WIYLD_domain"/>
</dbReference>
<evidence type="ECO:0000259" key="5">
    <source>
        <dbReference type="PROSITE" id="PS50867"/>
    </source>
</evidence>
<dbReference type="Pfam" id="PF10440">
    <property type="entry name" value="WIYLD"/>
    <property type="match status" value="1"/>
</dbReference>
<feature type="compositionally biased region" description="Low complexity" evidence="3">
    <location>
        <begin position="161"/>
        <end position="172"/>
    </location>
</feature>
<comment type="caution">
    <text evidence="6">The sequence shown here is derived from an EMBL/GenBank/DDBJ whole genome shotgun (WGS) entry which is preliminary data.</text>
</comment>
<dbReference type="AlphaFoldDB" id="A0AAV0LTP9"/>
<proteinExistence type="predicted"/>
<dbReference type="InterPro" id="IPR001214">
    <property type="entry name" value="SET_dom"/>
</dbReference>
<evidence type="ECO:0008006" key="8">
    <source>
        <dbReference type="Google" id="ProtNLM"/>
    </source>
</evidence>
<dbReference type="CDD" id="cd10538">
    <property type="entry name" value="SET_SETDB-like"/>
    <property type="match status" value="1"/>
</dbReference>
<dbReference type="SMART" id="SM00317">
    <property type="entry name" value="SET"/>
    <property type="match status" value="1"/>
</dbReference>
<evidence type="ECO:0000256" key="1">
    <source>
        <dbReference type="ARBA" id="ARBA00004286"/>
    </source>
</evidence>
<feature type="region of interest" description="Disordered" evidence="3">
    <location>
        <begin position="63"/>
        <end position="210"/>
    </location>
</feature>
<dbReference type="GO" id="GO:0042054">
    <property type="term" value="F:histone methyltransferase activity"/>
    <property type="evidence" value="ECO:0007669"/>
    <property type="project" value="InterPro"/>
</dbReference>
<dbReference type="Gene3D" id="2.170.270.10">
    <property type="entry name" value="SET domain"/>
    <property type="match status" value="1"/>
</dbReference>
<dbReference type="InterPro" id="IPR007728">
    <property type="entry name" value="Pre-SET_dom"/>
</dbReference>
<feature type="domain" description="SET" evidence="4">
    <location>
        <begin position="781"/>
        <end position="918"/>
    </location>
</feature>
<organism evidence="6 7">
    <name type="scientific">Linum tenue</name>
    <dbReference type="NCBI Taxonomy" id="586396"/>
    <lineage>
        <taxon>Eukaryota</taxon>
        <taxon>Viridiplantae</taxon>
        <taxon>Streptophyta</taxon>
        <taxon>Embryophyta</taxon>
        <taxon>Tracheophyta</taxon>
        <taxon>Spermatophyta</taxon>
        <taxon>Magnoliopsida</taxon>
        <taxon>eudicotyledons</taxon>
        <taxon>Gunneridae</taxon>
        <taxon>Pentapetalae</taxon>
        <taxon>rosids</taxon>
        <taxon>fabids</taxon>
        <taxon>Malpighiales</taxon>
        <taxon>Linaceae</taxon>
        <taxon>Linum</taxon>
    </lineage>
</organism>
<accession>A0AAV0LTP9</accession>
<gene>
    <name evidence="6" type="ORF">LITE_LOCUS25276</name>
</gene>
<protein>
    <recommendedName>
        <fullName evidence="8">SET domain-containing protein</fullName>
    </recommendedName>
</protein>
<dbReference type="PROSITE" id="PS50867">
    <property type="entry name" value="PRE_SET"/>
    <property type="match status" value="1"/>
</dbReference>
<feature type="compositionally biased region" description="Basic and acidic residues" evidence="3">
    <location>
        <begin position="98"/>
        <end position="112"/>
    </location>
</feature>
<dbReference type="EMBL" id="CAMGYJ010000006">
    <property type="protein sequence ID" value="CAI0436934.1"/>
    <property type="molecule type" value="Genomic_DNA"/>
</dbReference>
<dbReference type="InterPro" id="IPR046341">
    <property type="entry name" value="SET_dom_sf"/>
</dbReference>
<sequence length="951" mass="105033">MAPKLTKAARTEKACRALRDLRFPVDMIRAKLEELLRVHRKNWKAIEDSNYSLLIDAILSAEEEKQPEKVPTAADPEAKQVKKSSKGTLAPPQGTSGHEARHVGSRYGKGEGKASSSSRLKRKRSNKTEASSDSDGDLLPGELDLEEVSGKRSCTRKKKVASSSSSKKVSGARGKDKILPGPCSGLGAESEDYKSPTVSKPTNQGSARDEDTKIRLYTRRKKAASLSSPQYHEKVKGSCQKTEVKVGPISRPDHREIVARGGWETQVKIVPNSGSDDDSEDAETPLIRRRTKRQRREDVADILPASENETGLICYENPLNLPSMDYAFDMYLNDPRDMVTESPYTINNHLQDDIPLAFIPPAREIDHTPADEVKLLEYKSSGVIETAYSDLLCKTLVPAKEVADNPVGSMKLLEYTSPDAEITGAVQSSINDEALVSEDGLTFIDQKVVSMEDEGHCCITEEYCVASSSTGGMRLSLVRGPSLPSTICVPNEVIKVMEDKCKKSYKITDPSFSFLKLMNDFCNIVCLMDSTMVDAPTSSTFHPSDSNPSASSYKATVFCAPRNDALDPCLLASFRFHNLIEVTPQVPKHINLVGFGFLQSIKGIEFVGSKTNKMIPKLLGPKCSRSFIGQATQSKGYGYLDDISKGEENMEIPVLKGSRDKDLKRFNYIAQNMVLGEANIEVKLGVPSSKGCCCPECFGDCQTSNPPCKCGQLNGGEFAYTQSGLVKEQLLREWSSRKNTTFYGHNLSRPHMESNFIKECWYSCGCFKKCGNRIVQRGITRKLQVFWTPEGKGWGVQTLESLPKGAFVCEYVGAILTMSELHRQGSKGITDEKNAYIVLLDAGRYISEPVLKDDGKEALCLDASEYGNVARFINHRCGDANLVGIPVEVETASHQYYHLAFFTTREVDAMEELTRDYGIGLNDDSHTAKQFQCLCSSPFCRDSQKDLIVID</sequence>
<name>A0AAV0LTP9_9ROSI</name>
<dbReference type="GO" id="GO:0005694">
    <property type="term" value="C:chromosome"/>
    <property type="evidence" value="ECO:0007669"/>
    <property type="project" value="UniProtKB-SubCell"/>
</dbReference>
<evidence type="ECO:0000256" key="2">
    <source>
        <dbReference type="ARBA" id="ARBA00022454"/>
    </source>
</evidence>
<evidence type="ECO:0000313" key="6">
    <source>
        <dbReference type="EMBL" id="CAI0436934.1"/>
    </source>
</evidence>
<dbReference type="Gene3D" id="1.10.8.850">
    <property type="entry name" value="Histone-lysine N methyltransferase , C-terminal domain-like"/>
    <property type="match status" value="1"/>
</dbReference>
<feature type="compositionally biased region" description="Low complexity" evidence="3">
    <location>
        <begin position="131"/>
        <end position="142"/>
    </location>
</feature>
<dbReference type="GO" id="GO:0008270">
    <property type="term" value="F:zinc ion binding"/>
    <property type="evidence" value="ECO:0007669"/>
    <property type="project" value="InterPro"/>
</dbReference>
<dbReference type="Proteomes" id="UP001154282">
    <property type="component" value="Unassembled WGS sequence"/>
</dbReference>
<dbReference type="SUPFAM" id="SSF82199">
    <property type="entry name" value="SET domain"/>
    <property type="match status" value="1"/>
</dbReference>
<comment type="subcellular location">
    <subcellularLocation>
        <location evidence="1">Chromosome</location>
    </subcellularLocation>
</comment>
<dbReference type="PROSITE" id="PS50280">
    <property type="entry name" value="SET"/>
    <property type="match status" value="1"/>
</dbReference>
<evidence type="ECO:0000313" key="7">
    <source>
        <dbReference type="Proteomes" id="UP001154282"/>
    </source>
</evidence>
<keyword evidence="2" id="KW-0158">Chromosome</keyword>
<reference evidence="6" key="1">
    <citation type="submission" date="2022-08" db="EMBL/GenBank/DDBJ databases">
        <authorList>
            <person name="Gutierrez-Valencia J."/>
        </authorList>
    </citation>
    <scope>NUCLEOTIDE SEQUENCE</scope>
</reference>
<feature type="compositionally biased region" description="Polar residues" evidence="3">
    <location>
        <begin position="196"/>
        <end position="206"/>
    </location>
</feature>
<dbReference type="Pfam" id="PF05033">
    <property type="entry name" value="Pre-SET"/>
    <property type="match status" value="1"/>
</dbReference>
<dbReference type="InterPro" id="IPR043017">
    <property type="entry name" value="WIYLD_dom_sf"/>
</dbReference>
<dbReference type="Pfam" id="PF00856">
    <property type="entry name" value="SET"/>
    <property type="match status" value="1"/>
</dbReference>
<dbReference type="SMART" id="SM00468">
    <property type="entry name" value="PreSET"/>
    <property type="match status" value="1"/>
</dbReference>
<evidence type="ECO:0000259" key="4">
    <source>
        <dbReference type="PROSITE" id="PS50280"/>
    </source>
</evidence>
<evidence type="ECO:0000256" key="3">
    <source>
        <dbReference type="SAM" id="MobiDB-lite"/>
    </source>
</evidence>